<dbReference type="OrthoDB" id="340346at2759"/>
<organism evidence="2 3">
    <name type="scientific">Ceutorhynchus assimilis</name>
    <name type="common">cabbage seed weevil</name>
    <dbReference type="NCBI Taxonomy" id="467358"/>
    <lineage>
        <taxon>Eukaryota</taxon>
        <taxon>Metazoa</taxon>
        <taxon>Ecdysozoa</taxon>
        <taxon>Arthropoda</taxon>
        <taxon>Hexapoda</taxon>
        <taxon>Insecta</taxon>
        <taxon>Pterygota</taxon>
        <taxon>Neoptera</taxon>
        <taxon>Endopterygota</taxon>
        <taxon>Coleoptera</taxon>
        <taxon>Polyphaga</taxon>
        <taxon>Cucujiformia</taxon>
        <taxon>Curculionidae</taxon>
        <taxon>Ceutorhynchinae</taxon>
        <taxon>Ceutorhynchus</taxon>
    </lineage>
</organism>
<gene>
    <name evidence="2" type="ORF">CEUTPL_LOCUS4493</name>
</gene>
<dbReference type="Proteomes" id="UP001152799">
    <property type="component" value="Chromosome 15"/>
</dbReference>
<dbReference type="AlphaFoldDB" id="A0A9N9MFL1"/>
<reference evidence="2" key="1">
    <citation type="submission" date="2022-01" db="EMBL/GenBank/DDBJ databases">
        <authorList>
            <person name="King R."/>
        </authorList>
    </citation>
    <scope>NUCLEOTIDE SEQUENCE</scope>
</reference>
<keyword evidence="3" id="KW-1185">Reference proteome</keyword>
<proteinExistence type="predicted"/>
<evidence type="ECO:0000256" key="1">
    <source>
        <dbReference type="SAM" id="MobiDB-lite"/>
    </source>
</evidence>
<evidence type="ECO:0000313" key="2">
    <source>
        <dbReference type="EMBL" id="CAG9763839.1"/>
    </source>
</evidence>
<sequence length="265" mass="29228">MIQNGGATACFLMRRQNITSKNHNNLFYSTEALLKTDLLEDIPNIAAQALENSERVPALEDVIGEYLIPLVLRNIGCSDAGVDKTAQTTLVHLIQRDYVTQTQAEIKICPSILALTKTESQHQLDVNTGAIMTNHLEQLYATISLDDSVNVAAEEKKKTEEAEVSPAAASGDTKGDNLDNKSNNVDDNVEETSTPTIEEVKEPPQKIVPQELIDNFVSMATWENIYDGMSYHCAYSLPAVVLTLGKDNWPLLKNTVDTFSRPHVL</sequence>
<name>A0A9N9MFL1_9CUCU</name>
<feature type="compositionally biased region" description="Polar residues" evidence="1">
    <location>
        <begin position="180"/>
        <end position="196"/>
    </location>
</feature>
<feature type="region of interest" description="Disordered" evidence="1">
    <location>
        <begin position="154"/>
        <end position="197"/>
    </location>
</feature>
<accession>A0A9N9MFL1</accession>
<protein>
    <submittedName>
        <fullName evidence="2">Uncharacterized protein</fullName>
    </submittedName>
</protein>
<evidence type="ECO:0000313" key="3">
    <source>
        <dbReference type="Proteomes" id="UP001152799"/>
    </source>
</evidence>
<dbReference type="EMBL" id="OU892291">
    <property type="protein sequence ID" value="CAG9763839.1"/>
    <property type="molecule type" value="Genomic_DNA"/>
</dbReference>